<feature type="transmembrane region" description="Helical" evidence="8">
    <location>
        <begin position="80"/>
        <end position="99"/>
    </location>
</feature>
<evidence type="ECO:0000313" key="11">
    <source>
        <dbReference type="Proteomes" id="UP001203297"/>
    </source>
</evidence>
<evidence type="ECO:0000256" key="3">
    <source>
        <dbReference type="ARBA" id="ARBA00007282"/>
    </source>
</evidence>
<proteinExistence type="inferred from homology"/>
<dbReference type="GO" id="GO:0016020">
    <property type="term" value="C:membrane"/>
    <property type="evidence" value="ECO:0007669"/>
    <property type="project" value="UniProtKB-SubCell"/>
</dbReference>
<evidence type="ECO:0000259" key="9">
    <source>
        <dbReference type="Pfam" id="PF13813"/>
    </source>
</evidence>
<dbReference type="PANTHER" id="PTHR31595:SF57">
    <property type="entry name" value="OS04G0481900 PROTEIN"/>
    <property type="match status" value="1"/>
</dbReference>
<comment type="caution">
    <text evidence="10">The sequence shown here is derived from an EMBL/GenBank/DDBJ whole genome shotgun (WGS) entry which is preliminary data.</text>
</comment>
<keyword evidence="7 8" id="KW-0472">Membrane</keyword>
<organism evidence="10 11">
    <name type="scientific">Multifurca ochricompacta</name>
    <dbReference type="NCBI Taxonomy" id="376703"/>
    <lineage>
        <taxon>Eukaryota</taxon>
        <taxon>Fungi</taxon>
        <taxon>Dikarya</taxon>
        <taxon>Basidiomycota</taxon>
        <taxon>Agaricomycotina</taxon>
        <taxon>Agaricomycetes</taxon>
        <taxon>Russulales</taxon>
        <taxon>Russulaceae</taxon>
        <taxon>Multifurca</taxon>
    </lineage>
</organism>
<evidence type="ECO:0000313" key="10">
    <source>
        <dbReference type="EMBL" id="KAI0290548.1"/>
    </source>
</evidence>
<comment type="pathway">
    <text evidence="2">Secondary metabolite biosynthesis.</text>
</comment>
<dbReference type="InterPro" id="IPR044851">
    <property type="entry name" value="Wax_synthase"/>
</dbReference>
<keyword evidence="6 8" id="KW-1133">Transmembrane helix</keyword>
<feature type="transmembrane region" description="Helical" evidence="8">
    <location>
        <begin position="347"/>
        <end position="368"/>
    </location>
</feature>
<dbReference type="Proteomes" id="UP001203297">
    <property type="component" value="Unassembled WGS sequence"/>
</dbReference>
<name>A0AAD4QH57_9AGAM</name>
<feature type="transmembrane region" description="Helical" evidence="8">
    <location>
        <begin position="317"/>
        <end position="335"/>
    </location>
</feature>
<evidence type="ECO:0000256" key="7">
    <source>
        <dbReference type="ARBA" id="ARBA00023136"/>
    </source>
</evidence>
<evidence type="ECO:0000256" key="8">
    <source>
        <dbReference type="SAM" id="Phobius"/>
    </source>
</evidence>
<feature type="domain" description="Wax synthase" evidence="9">
    <location>
        <begin position="250"/>
        <end position="327"/>
    </location>
</feature>
<dbReference type="EMBL" id="WTXG01000214">
    <property type="protein sequence ID" value="KAI0290548.1"/>
    <property type="molecule type" value="Genomic_DNA"/>
</dbReference>
<sequence>MSTLFPDLPDPAPPQPFSIAAVSPLFLSYYALGVLAILPNTFFLRVSLLPFIVWQARESIGLDISPWLGQKLGIETRDGLVFWHFAFVGTVFIMAVRSFEWAFIRKPLRKYEPLEDQSTPVERPLTISNVLLDGCDLFFNQRGLAWSWSPNPFPRESAPPLSILSVTAKVLVKFTVLDASQYLIQYMCPSVNKPGGGSIFEPSYSPWSRVGVAAFAGVCGGFWVWAILDSYYEISALVGRTLLRQPASQWPPLSHRPWLSTSLHAFWSFRWHQLFRHFFVTFGARPGGAILGQSGAFFGAFTASAIMHHVGLWGLNYGTLSTARFFLLMGIGIIIERVFKKATGLRVGGIFGWLWSILWVLVWGVFLLDEWAQRGMVSTVFLPARFRYGKLAVETVITLSKKLMTPQF</sequence>
<comment type="subcellular location">
    <subcellularLocation>
        <location evidence="1">Membrane</location>
        <topology evidence="1">Multi-pass membrane protein</topology>
    </subcellularLocation>
</comment>
<dbReference type="GO" id="GO:0006629">
    <property type="term" value="P:lipid metabolic process"/>
    <property type="evidence" value="ECO:0007669"/>
    <property type="project" value="InterPro"/>
</dbReference>
<keyword evidence="5 8" id="KW-0812">Transmembrane</keyword>
<dbReference type="PANTHER" id="PTHR31595">
    <property type="entry name" value="LONG-CHAIN-ALCOHOL O-FATTY-ACYLTRANSFERASE 3-RELATED"/>
    <property type="match status" value="1"/>
</dbReference>
<comment type="similarity">
    <text evidence="3">Belongs to the wax synthase family.</text>
</comment>
<evidence type="ECO:0000256" key="6">
    <source>
        <dbReference type="ARBA" id="ARBA00022989"/>
    </source>
</evidence>
<keyword evidence="4" id="KW-0808">Transferase</keyword>
<keyword evidence="11" id="KW-1185">Reference proteome</keyword>
<dbReference type="AlphaFoldDB" id="A0AAD4QH57"/>
<reference evidence="10" key="1">
    <citation type="journal article" date="2022" name="New Phytol.">
        <title>Evolutionary transition to the ectomycorrhizal habit in the genomes of a hyperdiverse lineage of mushroom-forming fungi.</title>
        <authorList>
            <person name="Looney B."/>
            <person name="Miyauchi S."/>
            <person name="Morin E."/>
            <person name="Drula E."/>
            <person name="Courty P.E."/>
            <person name="Kohler A."/>
            <person name="Kuo A."/>
            <person name="LaButti K."/>
            <person name="Pangilinan J."/>
            <person name="Lipzen A."/>
            <person name="Riley R."/>
            <person name="Andreopoulos W."/>
            <person name="He G."/>
            <person name="Johnson J."/>
            <person name="Nolan M."/>
            <person name="Tritt A."/>
            <person name="Barry K.W."/>
            <person name="Grigoriev I.V."/>
            <person name="Nagy L.G."/>
            <person name="Hibbett D."/>
            <person name="Henrissat B."/>
            <person name="Matheny P.B."/>
            <person name="Labbe J."/>
            <person name="Martin F.M."/>
        </authorList>
    </citation>
    <scope>NUCLEOTIDE SEQUENCE</scope>
    <source>
        <strain evidence="10">BPL690</strain>
    </source>
</reference>
<evidence type="ECO:0000256" key="1">
    <source>
        <dbReference type="ARBA" id="ARBA00004141"/>
    </source>
</evidence>
<feature type="transmembrane region" description="Helical" evidence="8">
    <location>
        <begin position="16"/>
        <end position="35"/>
    </location>
</feature>
<dbReference type="InterPro" id="IPR032805">
    <property type="entry name" value="Wax_synthase_dom"/>
</dbReference>
<evidence type="ECO:0000256" key="5">
    <source>
        <dbReference type="ARBA" id="ARBA00022692"/>
    </source>
</evidence>
<protein>
    <recommendedName>
        <fullName evidence="9">Wax synthase domain-containing protein</fullName>
    </recommendedName>
</protein>
<evidence type="ECO:0000256" key="2">
    <source>
        <dbReference type="ARBA" id="ARBA00005179"/>
    </source>
</evidence>
<accession>A0AAD4QH57</accession>
<gene>
    <name evidence="10" type="ORF">B0F90DRAFT_1824932</name>
</gene>
<evidence type="ECO:0000256" key="4">
    <source>
        <dbReference type="ARBA" id="ARBA00022679"/>
    </source>
</evidence>
<dbReference type="GO" id="GO:0008374">
    <property type="term" value="F:O-acyltransferase activity"/>
    <property type="evidence" value="ECO:0007669"/>
    <property type="project" value="InterPro"/>
</dbReference>
<dbReference type="Pfam" id="PF13813">
    <property type="entry name" value="MBOAT_2"/>
    <property type="match status" value="1"/>
</dbReference>